<dbReference type="InterPro" id="IPR029062">
    <property type="entry name" value="Class_I_gatase-like"/>
</dbReference>
<dbReference type="Pfam" id="PF07584">
    <property type="entry name" value="BatA"/>
    <property type="match status" value="1"/>
</dbReference>
<organism evidence="3 4">
    <name type="scientific">Pontibacter actiniarum</name>
    <dbReference type="NCBI Taxonomy" id="323450"/>
    <lineage>
        <taxon>Bacteria</taxon>
        <taxon>Pseudomonadati</taxon>
        <taxon>Bacteroidota</taxon>
        <taxon>Cytophagia</taxon>
        <taxon>Cytophagales</taxon>
        <taxon>Hymenobacteraceae</taxon>
        <taxon>Pontibacter</taxon>
    </lineage>
</organism>
<evidence type="ECO:0000256" key="1">
    <source>
        <dbReference type="SAM" id="Phobius"/>
    </source>
</evidence>
<evidence type="ECO:0000259" key="2">
    <source>
        <dbReference type="Pfam" id="PF07584"/>
    </source>
</evidence>
<keyword evidence="1" id="KW-1133">Transmembrane helix</keyword>
<dbReference type="AlphaFoldDB" id="A0A1X9YMU8"/>
<protein>
    <recommendedName>
        <fullName evidence="2">Aerotolerance regulator N-terminal domain-containing protein</fullName>
    </recommendedName>
</protein>
<dbReference type="KEGG" id="pact:CA264_01475"/>
<evidence type="ECO:0000313" key="3">
    <source>
        <dbReference type="EMBL" id="ARS34213.1"/>
    </source>
</evidence>
<dbReference type="InterPro" id="IPR013783">
    <property type="entry name" value="Ig-like_fold"/>
</dbReference>
<reference evidence="4" key="1">
    <citation type="submission" date="2017-05" db="EMBL/GenBank/DDBJ databases">
        <authorList>
            <person name="Ray J."/>
            <person name="Price M."/>
            <person name="Deutschbauer A."/>
        </authorList>
    </citation>
    <scope>NUCLEOTIDE SEQUENCE [LARGE SCALE GENOMIC DNA]</scope>
    <source>
        <strain evidence="4">DSM 19842</strain>
    </source>
</reference>
<dbReference type="PANTHER" id="PTHR37464:SF1">
    <property type="entry name" value="BLL2463 PROTEIN"/>
    <property type="match status" value="1"/>
</dbReference>
<keyword evidence="1" id="KW-0472">Membrane</keyword>
<dbReference type="NCBIfam" id="TIGR02226">
    <property type="entry name" value="two_anch"/>
    <property type="match status" value="1"/>
</dbReference>
<gene>
    <name evidence="3" type="ORF">CA264_01475</name>
</gene>
<proteinExistence type="predicted"/>
<dbReference type="InterPro" id="IPR011933">
    <property type="entry name" value="Double_TM_dom"/>
</dbReference>
<dbReference type="EMBL" id="CP021235">
    <property type="protein sequence ID" value="ARS34213.1"/>
    <property type="molecule type" value="Genomic_DNA"/>
</dbReference>
<feature type="domain" description="Aerotolerance regulator N-terminal" evidence="2">
    <location>
        <begin position="1"/>
        <end position="76"/>
    </location>
</feature>
<name>A0A1X9YMU8_9BACT</name>
<keyword evidence="4" id="KW-1185">Reference proteome</keyword>
<dbReference type="Gene3D" id="2.60.40.10">
    <property type="entry name" value="Immunoglobulins"/>
    <property type="match status" value="1"/>
</dbReference>
<feature type="transmembrane region" description="Helical" evidence="1">
    <location>
        <begin position="56"/>
        <end position="78"/>
    </location>
</feature>
<dbReference type="STRING" id="709015.GCA_000472485_00289"/>
<feature type="transmembrane region" description="Helical" evidence="1">
    <location>
        <begin position="6"/>
        <end position="24"/>
    </location>
</feature>
<dbReference type="PANTHER" id="PTHR37464">
    <property type="entry name" value="BLL2463 PROTEIN"/>
    <property type="match status" value="1"/>
</dbReference>
<evidence type="ECO:0000313" key="4">
    <source>
        <dbReference type="Proteomes" id="UP000266292"/>
    </source>
</evidence>
<dbReference type="Proteomes" id="UP000266292">
    <property type="component" value="Chromosome"/>
</dbReference>
<sequence length="668" mass="73058">MTFLYPSFLFALAAVAVPIILHLVQLRRAKRVVFSNVKFIQVSKDLTASQRNLKELLILLCRILFIVFLVLAFAQPFLPAADAAAGARDAEVSVAVDNSYSMENLHEEEELTLLHVATDRAKAIADLFPPSSAFKLFSTDKVNHGAAVQQSEVPAYLDRLNFSAKSFSPAVAVGEKPAHTFILSDFQKETFSPAALDAFDTLTQVHLVPLAAANTVNITVDSVYLEDEFIRPGTESVLHVLLANTGSEPVEDVPVKLFINDQQVSALSIDLPAQQSTEAVMAFRAAGSGVQKAYLQVEDYPVEFDNTYYFVLSPSSPISVTEITDQANTSLQRLYRNEPFFDYRAYSSNNVDYAALAASDVVLLNGIETLSPGLAATLANYVKAGGTLAVLPPAGQEGGAYASLFQNLGLTASFTGSSATAPKTSLAPPDPNSPFFRSIFSDFDPKMQMPSAARSIAWSRASEDVLKYRGGAPFFSRFDRGSGAVYLMAAPLDEELSSLPNHALFVPLMYRLAISSYKQEQQLAYALGGGTVQVPAVSLSKKEGVYKLQQDTVAFIPEQQVRGGKLYFNVPADMGQAGFSTLQLQDSTIATLAFNYGKKESQLEQYTPEELRALVGEERPNVHVYAYGDAFSVKGEFEKRYFGVKLWKYCLILCLFFLMAEIALIRFL</sequence>
<dbReference type="OrthoDB" id="9810200at2"/>
<feature type="transmembrane region" description="Helical" evidence="1">
    <location>
        <begin position="646"/>
        <end position="665"/>
    </location>
</feature>
<accession>A0A1X9YMU8</accession>
<dbReference type="SUPFAM" id="SSF52317">
    <property type="entry name" value="Class I glutamine amidotransferase-like"/>
    <property type="match status" value="1"/>
</dbReference>
<keyword evidence="1" id="KW-0812">Transmembrane</keyword>
<dbReference type="InterPro" id="IPR024163">
    <property type="entry name" value="Aerotolerance_reg_N"/>
</dbReference>
<dbReference type="Gene3D" id="3.40.50.880">
    <property type="match status" value="1"/>
</dbReference>